<dbReference type="AlphaFoldDB" id="A0A0G4J2A3"/>
<reference evidence="2 3" key="1">
    <citation type="submission" date="2015-02" db="EMBL/GenBank/DDBJ databases">
        <authorList>
            <person name="Chooi Y.-H."/>
        </authorList>
    </citation>
    <scope>NUCLEOTIDE SEQUENCE [LARGE SCALE GENOMIC DNA]</scope>
    <source>
        <strain evidence="2">E3</strain>
    </source>
</reference>
<dbReference type="OrthoDB" id="418748at2759"/>
<accession>A0A0G4J2A3</accession>
<proteinExistence type="predicted"/>
<evidence type="ECO:0000313" key="2">
    <source>
        <dbReference type="EMBL" id="CEP01436.1"/>
    </source>
</evidence>
<dbReference type="PROSITE" id="PS50878">
    <property type="entry name" value="RT_POL"/>
    <property type="match status" value="1"/>
</dbReference>
<dbReference type="STRING" id="37360.A0A0G4J2A3"/>
<dbReference type="Pfam" id="PF00078">
    <property type="entry name" value="RVT_1"/>
    <property type="match status" value="1"/>
</dbReference>
<feature type="domain" description="Reverse transcriptase" evidence="1">
    <location>
        <begin position="1"/>
        <end position="163"/>
    </location>
</feature>
<sequence length="163" mass="17998">MQSCGWLRVHRLQFGFQDGLRCPEAIWPVASELIDKYRRLKQTVTTILLDIQKAFGTTERVLIYEKLLARDVPAHVVAVVQSLFDGCTLLVMLDGQLSSAIDVLVGVFQGAVLSPFLFNIHIDDLPAGLCRVFGRAAPSLYGQPIPAQMFADDTRVAVRVDVG</sequence>
<keyword evidence="3" id="KW-1185">Reference proteome</keyword>
<evidence type="ECO:0000259" key="1">
    <source>
        <dbReference type="PROSITE" id="PS50878"/>
    </source>
</evidence>
<dbReference type="Proteomes" id="UP000039324">
    <property type="component" value="Unassembled WGS sequence"/>
</dbReference>
<dbReference type="PANTHER" id="PTHR19446">
    <property type="entry name" value="REVERSE TRANSCRIPTASES"/>
    <property type="match status" value="1"/>
</dbReference>
<evidence type="ECO:0000313" key="3">
    <source>
        <dbReference type="Proteomes" id="UP000039324"/>
    </source>
</evidence>
<gene>
    <name evidence="2" type="ORF">PBRA_002041</name>
</gene>
<organism evidence="2 3">
    <name type="scientific">Plasmodiophora brassicae</name>
    <name type="common">Clubroot disease agent</name>
    <dbReference type="NCBI Taxonomy" id="37360"/>
    <lineage>
        <taxon>Eukaryota</taxon>
        <taxon>Sar</taxon>
        <taxon>Rhizaria</taxon>
        <taxon>Endomyxa</taxon>
        <taxon>Phytomyxea</taxon>
        <taxon>Plasmodiophorida</taxon>
        <taxon>Plasmodiophoridae</taxon>
        <taxon>Plasmodiophora</taxon>
    </lineage>
</organism>
<dbReference type="InterPro" id="IPR000477">
    <property type="entry name" value="RT_dom"/>
</dbReference>
<name>A0A0G4J2A3_PLABS</name>
<dbReference type="EMBL" id="CDSF01000112">
    <property type="protein sequence ID" value="CEP01436.1"/>
    <property type="molecule type" value="Genomic_DNA"/>
</dbReference>
<protein>
    <recommendedName>
        <fullName evidence="1">Reverse transcriptase domain-containing protein</fullName>
    </recommendedName>
</protein>